<sequence>MEQRLPLSEEIALLGANQLRLKYRSYVETYSIGAIFIDLLLTKKIMLDEKGKVKVLDAQETGIHYMDKVISILVKSFRMKKLKGWIKYFHFRNRLRGKIHYSILQELQKKGAILIGFKLPILPLRKITVTKQSKEQIVELLHSQLIRHGNPNEQTVALSYLLKETGLLKTYFDSKERNEVMDCIHSKKDQLSIGVHSIKKIERAIQDITACLSSLGGAIVAP</sequence>
<comment type="caution">
    <text evidence="5">The sequence shown here is derived from an EMBL/GenBank/DDBJ whole genome shotgun (WGS) entry which is preliminary data.</text>
</comment>
<evidence type="ECO:0000256" key="1">
    <source>
        <dbReference type="ARBA" id="ARBA00004255"/>
    </source>
</evidence>
<organism evidence="5 6">
    <name type="scientific">Paenibacillus provencensis</name>
    <dbReference type="NCBI Taxonomy" id="441151"/>
    <lineage>
        <taxon>Bacteria</taxon>
        <taxon>Bacillati</taxon>
        <taxon>Bacillota</taxon>
        <taxon>Bacilli</taxon>
        <taxon>Bacillales</taxon>
        <taxon>Paenibacillaceae</taxon>
        <taxon>Paenibacillus</taxon>
    </lineage>
</organism>
<dbReference type="Proteomes" id="UP001597169">
    <property type="component" value="Unassembled WGS sequence"/>
</dbReference>
<keyword evidence="2" id="KW-0333">Golgi apparatus</keyword>
<keyword evidence="3" id="KW-0446">Lipid-binding</keyword>
<dbReference type="InterPro" id="IPR008628">
    <property type="entry name" value="GPP34-like"/>
</dbReference>
<evidence type="ECO:0000256" key="4">
    <source>
        <dbReference type="ARBA" id="ARBA00023136"/>
    </source>
</evidence>
<keyword evidence="6" id="KW-1185">Reference proteome</keyword>
<proteinExistence type="predicted"/>
<keyword evidence="4" id="KW-0472">Membrane</keyword>
<dbReference type="EMBL" id="JBHTKX010000001">
    <property type="protein sequence ID" value="MFD1128598.1"/>
    <property type="molecule type" value="Genomic_DNA"/>
</dbReference>
<dbReference type="RefSeq" id="WP_251585043.1">
    <property type="nucleotide sequence ID" value="NZ_JBHTKX010000001.1"/>
</dbReference>
<dbReference type="Gene3D" id="1.10.3630.10">
    <property type="entry name" value="yeast vps74-n-term truncation variant domain like"/>
    <property type="match status" value="1"/>
</dbReference>
<dbReference type="InterPro" id="IPR038261">
    <property type="entry name" value="GPP34-like_sf"/>
</dbReference>
<name>A0ABW3PQQ2_9BACL</name>
<gene>
    <name evidence="5" type="ORF">ACFQ3J_10470</name>
</gene>
<reference evidence="6" key="1">
    <citation type="journal article" date="2019" name="Int. J. Syst. Evol. Microbiol.">
        <title>The Global Catalogue of Microorganisms (GCM) 10K type strain sequencing project: providing services to taxonomists for standard genome sequencing and annotation.</title>
        <authorList>
            <consortium name="The Broad Institute Genomics Platform"/>
            <consortium name="The Broad Institute Genome Sequencing Center for Infectious Disease"/>
            <person name="Wu L."/>
            <person name="Ma J."/>
        </authorList>
    </citation>
    <scope>NUCLEOTIDE SEQUENCE [LARGE SCALE GENOMIC DNA]</scope>
    <source>
        <strain evidence="6">CCUG 53519</strain>
    </source>
</reference>
<evidence type="ECO:0000256" key="2">
    <source>
        <dbReference type="ARBA" id="ARBA00023034"/>
    </source>
</evidence>
<accession>A0ABW3PQQ2</accession>
<evidence type="ECO:0000313" key="6">
    <source>
        <dbReference type="Proteomes" id="UP001597169"/>
    </source>
</evidence>
<comment type="subcellular location">
    <subcellularLocation>
        <location evidence="1">Golgi apparatus membrane</location>
        <topology evidence="1">Peripheral membrane protein</topology>
        <orientation evidence="1">Cytoplasmic side</orientation>
    </subcellularLocation>
</comment>
<dbReference type="Pfam" id="PF05719">
    <property type="entry name" value="GPP34"/>
    <property type="match status" value="1"/>
</dbReference>
<evidence type="ECO:0000256" key="3">
    <source>
        <dbReference type="ARBA" id="ARBA00023121"/>
    </source>
</evidence>
<evidence type="ECO:0000313" key="5">
    <source>
        <dbReference type="EMBL" id="MFD1128598.1"/>
    </source>
</evidence>
<protein>
    <submittedName>
        <fullName evidence="5">GPP34 family phosphoprotein</fullName>
    </submittedName>
</protein>